<dbReference type="Proteomes" id="UP000593567">
    <property type="component" value="Unassembled WGS sequence"/>
</dbReference>
<evidence type="ECO:0000256" key="2">
    <source>
        <dbReference type="SAM" id="MobiDB-lite"/>
    </source>
</evidence>
<evidence type="ECO:0000259" key="4">
    <source>
        <dbReference type="PROSITE" id="PS51444"/>
    </source>
</evidence>
<dbReference type="SUPFAM" id="SSF50156">
    <property type="entry name" value="PDZ domain-like"/>
    <property type="match status" value="3"/>
</dbReference>
<feature type="region of interest" description="Disordered" evidence="2">
    <location>
        <begin position="817"/>
        <end position="847"/>
    </location>
</feature>
<name>A0A7J7J7H0_BUGNE</name>
<dbReference type="SMART" id="SM00498">
    <property type="entry name" value="FH2"/>
    <property type="match status" value="1"/>
</dbReference>
<feature type="coiled-coil region" evidence="1">
    <location>
        <begin position="1259"/>
        <end position="1286"/>
    </location>
</feature>
<organism evidence="5 6">
    <name type="scientific">Bugula neritina</name>
    <name type="common">Brown bryozoan</name>
    <name type="synonym">Sertularia neritina</name>
    <dbReference type="NCBI Taxonomy" id="10212"/>
    <lineage>
        <taxon>Eukaryota</taxon>
        <taxon>Metazoa</taxon>
        <taxon>Spiralia</taxon>
        <taxon>Lophotrochozoa</taxon>
        <taxon>Bryozoa</taxon>
        <taxon>Gymnolaemata</taxon>
        <taxon>Cheilostomatida</taxon>
        <taxon>Flustrina</taxon>
        <taxon>Buguloidea</taxon>
        <taxon>Bugulidae</taxon>
        <taxon>Bugula</taxon>
    </lineage>
</organism>
<dbReference type="Gene3D" id="1.20.1160.20">
    <property type="match status" value="3"/>
</dbReference>
<feature type="region of interest" description="Disordered" evidence="2">
    <location>
        <begin position="419"/>
        <end position="449"/>
    </location>
</feature>
<dbReference type="SMART" id="SM00228">
    <property type="entry name" value="PDZ"/>
    <property type="match status" value="3"/>
</dbReference>
<dbReference type="PROSITE" id="PS50106">
    <property type="entry name" value="PDZ"/>
    <property type="match status" value="3"/>
</dbReference>
<feature type="compositionally biased region" description="Polar residues" evidence="2">
    <location>
        <begin position="419"/>
        <end position="441"/>
    </location>
</feature>
<dbReference type="InterPro" id="IPR001478">
    <property type="entry name" value="PDZ"/>
</dbReference>
<dbReference type="SUPFAM" id="SSF101447">
    <property type="entry name" value="Formin homology 2 domain (FH2 domain)"/>
    <property type="match status" value="1"/>
</dbReference>
<gene>
    <name evidence="5" type="ORF">EB796_020087</name>
</gene>
<dbReference type="InterPro" id="IPR015425">
    <property type="entry name" value="FH2_Formin"/>
</dbReference>
<feature type="domain" description="PDZ" evidence="3">
    <location>
        <begin position="84"/>
        <end position="166"/>
    </location>
</feature>
<evidence type="ECO:0000313" key="5">
    <source>
        <dbReference type="EMBL" id="KAF6021606.1"/>
    </source>
</evidence>
<evidence type="ECO:0000259" key="3">
    <source>
        <dbReference type="PROSITE" id="PS50106"/>
    </source>
</evidence>
<evidence type="ECO:0000256" key="1">
    <source>
        <dbReference type="SAM" id="Coils"/>
    </source>
</evidence>
<feature type="domain" description="PDZ" evidence="3">
    <location>
        <begin position="307"/>
        <end position="384"/>
    </location>
</feature>
<dbReference type="Pfam" id="PF02181">
    <property type="entry name" value="FH2"/>
    <property type="match status" value="1"/>
</dbReference>
<feature type="domain" description="PDZ" evidence="3">
    <location>
        <begin position="15"/>
        <end position="62"/>
    </location>
</feature>
<dbReference type="PANTHER" id="PTHR45725:SF3">
    <property type="entry name" value="DELPHILIN"/>
    <property type="match status" value="1"/>
</dbReference>
<dbReference type="PROSITE" id="PS51444">
    <property type="entry name" value="FH2"/>
    <property type="match status" value="1"/>
</dbReference>
<protein>
    <submittedName>
        <fullName evidence="5">GRID2IP</fullName>
    </submittedName>
</protein>
<evidence type="ECO:0000313" key="6">
    <source>
        <dbReference type="Proteomes" id="UP000593567"/>
    </source>
</evidence>
<comment type="caution">
    <text evidence="5">The sequence shown here is derived from an EMBL/GenBank/DDBJ whole genome shotgun (WGS) entry which is preliminary data.</text>
</comment>
<feature type="region of interest" description="Disordered" evidence="2">
    <location>
        <begin position="861"/>
        <end position="886"/>
    </location>
</feature>
<dbReference type="InterPro" id="IPR042201">
    <property type="entry name" value="FH2_Formin_sf"/>
</dbReference>
<dbReference type="EMBL" id="VXIV02002994">
    <property type="protein sequence ID" value="KAF6021606.1"/>
    <property type="molecule type" value="Genomic_DNA"/>
</dbReference>
<sequence>MPGTMRYSRWPERHGFSIGGRGPSYVLCVVKGSAADKQGLRRGDHIIELDNVKVTHMAASALENFANSRRDAQPFIKVVNNLQHVELVATRAHKCGLTLQYSQRDGFTVDHVTPRGPAFKAGLKHGDLILEVNGDPIYEKSNSIGMVRKALASHKGKIKLAVIPCSHHVSSSASRLLRHTHKQPKSSKELYAKMNRLFAEDYEKKMALIAVLKLYAESRNVEKLAKSLVIVLQTPTQRKIIPYIRLHIPVKDRRVFDDIVQRSLGKSYSEDRASQPAHITLPDYNSGGTIDELGGDNPNSDLSYLRQVSVHKGDSDLGIILKGRHPVVIETVLGNSAAEKAGLRRGDCILKVNKHSVFNASHYDIQERLKLSGPTVRLDVIAQSHLTEQSHDLPLANGARSCVGTVPLPDIRIDRNNFDSSTMGSAHSQSSSNDWAFQNSLRPHDRGPSSFKTQVNYLLDKREKKLFKQHLYNYHNDRNIQVFVQRVSDILDTPAKMTLWSFVLPLLSSSHKAYVFESVALPDSITSTNGHSSTIVTTESRQTLEMSGSTDLNAIVSQSSERPETMTSFKSQLEYLLTSQERKAVKQALIHYKQTKNVETLLADLSRILDTNSKKSLWIHILSLLPSAHQNYIRRKIHLPSGYVRDNVDGEEAPASGRSPTSEESPHSRRNRILLQSDDEFFVGESVSTCNTNPTYLYISLPTVGHHHAEATRSGSVEMLKFTPRGSYDQQAAASENSTDLRHIPGATHFMQNPIYGKHDPLSLSREAEYPQNGVIPDLGISAYDALTLPNDKTGSYKRGRANTAFMASNLSPASIQQCNSQSATDSQQYTSQSEVHTHKHNNGYANGHREVQDMCYHDDDHFESTESSSGSSLVHIIPEPDTDRSYNRRVSQALQSIDDAVAGYSGGETQRSELDQLSGGAPFMSPPPPPPPPPPPASRTWVTYFDKIDELELFLFPVPPPLPPSFLPPPDHAASLQVKRLNWETHNPDEIDKTVWGQWKTTDQLDIEVMVEYLELPQQFSTVKKASPAKQEKAVRRKILHDKKAFNTSIVLASVNIPNVSSSQERDEFIEKALLNVDIQTDEGAEGIITPHLLEQLLQYAPDQDEIALYLNYDGALSNLNEVDRFCHRMVRIPGYLDRLKSMLFKTTFDEKCAEVEKNLVVIKEASEQILQSRAFAKILELVLAMGNQLNKASDKPTASAFKVTSLNQLDSTKTMDKKKSFLDVLVQAVHEKFPHLLSTSAELSQVSSAERNIGKEITELQLVLKRISETMDQLSADAKHYAAEDSFQEVMEHFVCSAEDAMQHLKRLQSDTEEQVSRMLVYLGEKAKSTDSKTIFSTISTFLAKFDNSHRLYVRKIEADLLSPRSPGSDVSQFIGGLSS</sequence>
<dbReference type="Gene3D" id="1.20.58.2220">
    <property type="entry name" value="Formin, FH2 domain"/>
    <property type="match status" value="1"/>
</dbReference>
<accession>A0A7J7J7H0</accession>
<reference evidence="5" key="1">
    <citation type="submission" date="2020-06" db="EMBL/GenBank/DDBJ databases">
        <title>Draft genome of Bugula neritina, a colonial animal packing powerful symbionts and potential medicines.</title>
        <authorList>
            <person name="Rayko M."/>
        </authorList>
    </citation>
    <scope>NUCLEOTIDE SEQUENCE [LARGE SCALE GENOMIC DNA]</scope>
    <source>
        <strain evidence="5">Kwan_BN1</strain>
    </source>
</reference>
<feature type="compositionally biased region" description="Pro residues" evidence="2">
    <location>
        <begin position="925"/>
        <end position="938"/>
    </location>
</feature>
<dbReference type="Pfam" id="PF00595">
    <property type="entry name" value="PDZ"/>
    <property type="match status" value="3"/>
</dbReference>
<dbReference type="OrthoDB" id="410721at2759"/>
<feature type="compositionally biased region" description="Polar residues" evidence="2">
    <location>
        <begin position="817"/>
        <end position="835"/>
    </location>
</feature>
<proteinExistence type="predicted"/>
<keyword evidence="6" id="KW-1185">Reference proteome</keyword>
<dbReference type="InterPro" id="IPR051425">
    <property type="entry name" value="Formin_Homology"/>
</dbReference>
<dbReference type="InterPro" id="IPR036034">
    <property type="entry name" value="PDZ_sf"/>
</dbReference>
<dbReference type="Gene3D" id="2.30.42.10">
    <property type="match status" value="3"/>
</dbReference>
<feature type="region of interest" description="Disordered" evidence="2">
    <location>
        <begin position="644"/>
        <end position="670"/>
    </location>
</feature>
<keyword evidence="1" id="KW-0175">Coiled coil</keyword>
<dbReference type="PANTHER" id="PTHR45725">
    <property type="entry name" value="FORMIN HOMOLOGY 2 FAMILY MEMBER"/>
    <property type="match status" value="1"/>
</dbReference>
<feature type="domain" description="FH2" evidence="4">
    <location>
        <begin position="969"/>
        <end position="1374"/>
    </location>
</feature>
<feature type="region of interest" description="Disordered" evidence="2">
    <location>
        <begin position="902"/>
        <end position="939"/>
    </location>
</feature>